<dbReference type="PANTHER" id="PTHR39186:SF1">
    <property type="entry name" value="DUF2071 DOMAIN-CONTAINING PROTEIN"/>
    <property type="match status" value="1"/>
</dbReference>
<protein>
    <submittedName>
        <fullName evidence="1">DUF2071 domain-containing protein</fullName>
    </submittedName>
</protein>
<dbReference type="InterPro" id="IPR018644">
    <property type="entry name" value="DUF2071"/>
</dbReference>
<keyword evidence="2" id="KW-1185">Reference proteome</keyword>
<accession>A0ABT0J2E7</accession>
<proteinExistence type="predicted"/>
<dbReference type="PANTHER" id="PTHR39186">
    <property type="entry name" value="DUF2071 FAMILY PROTEIN"/>
    <property type="match status" value="1"/>
</dbReference>
<evidence type="ECO:0000313" key="2">
    <source>
        <dbReference type="Proteomes" id="UP001651050"/>
    </source>
</evidence>
<dbReference type="Proteomes" id="UP001651050">
    <property type="component" value="Unassembled WGS sequence"/>
</dbReference>
<gene>
    <name evidence="1" type="ORF">M1843_07955</name>
</gene>
<dbReference type="RefSeq" id="WP_416343513.1">
    <property type="nucleotide sequence ID" value="NZ_JALQCY010000002.1"/>
</dbReference>
<name>A0ABT0J2E7_9MICO</name>
<dbReference type="InterPro" id="IPR023375">
    <property type="entry name" value="ADC_dom_sf"/>
</dbReference>
<organism evidence="1 2">
    <name type="scientific">Isoptericola peretonis</name>
    <dbReference type="NCBI Taxonomy" id="2918523"/>
    <lineage>
        <taxon>Bacteria</taxon>
        <taxon>Bacillati</taxon>
        <taxon>Actinomycetota</taxon>
        <taxon>Actinomycetes</taxon>
        <taxon>Micrococcales</taxon>
        <taxon>Promicromonosporaceae</taxon>
        <taxon>Isoptericola</taxon>
    </lineage>
</organism>
<dbReference type="Pfam" id="PF09844">
    <property type="entry name" value="DUF2071"/>
    <property type="match status" value="1"/>
</dbReference>
<comment type="caution">
    <text evidence="1">The sequence shown here is derived from an EMBL/GenBank/DDBJ whole genome shotgun (WGS) entry which is preliminary data.</text>
</comment>
<dbReference type="Gene3D" id="2.40.400.10">
    <property type="entry name" value="Acetoacetate decarboxylase-like"/>
    <property type="match status" value="1"/>
</dbReference>
<reference evidence="1 2" key="1">
    <citation type="submission" date="2022-02" db="EMBL/GenBank/DDBJ databases">
        <title>The car tank lid bacteriome: a reservoir of bacteria with potential in bioremediation of fuel.</title>
        <authorList>
            <person name="Vidal-Verdu A."/>
            <person name="Gomez-Martinez D."/>
            <person name="Latorre-Perez A."/>
            <person name="Pereto J."/>
            <person name="Porcar M."/>
        </authorList>
    </citation>
    <scope>NUCLEOTIDE SEQUENCE [LARGE SCALE GENOMIC DNA]</scope>
    <source>
        <strain evidence="1 2">4D.3</strain>
    </source>
</reference>
<dbReference type="SUPFAM" id="SSF160104">
    <property type="entry name" value="Acetoacetate decarboxylase-like"/>
    <property type="match status" value="1"/>
</dbReference>
<sequence length="244" mass="26361">MPSTTPPHAVRLVTSRQRWAAVTFLHWACPPGEVQRLLPAGLEVDVVDGSAWVAVTPLLMRDVRASVLPPVPGWSDFAEINVRTYVRHPASGTDGLWFFALLCPRAAMVAALRTVGLPYRRYPAGAERHDNAVVYRGHHPRHGDLDLTVRPAERIDAPSAWLTAVTGRWNAYVVRGGRLWRVPVAHPPWPLHRASLAGDATGTGGLLTAAGLPAPSTVPVVTWSPGVDSRVGVPRPLSRRAAAP</sequence>
<evidence type="ECO:0000313" key="1">
    <source>
        <dbReference type="EMBL" id="MCK9793675.1"/>
    </source>
</evidence>
<dbReference type="EMBL" id="JALQCY010000002">
    <property type="protein sequence ID" value="MCK9793675.1"/>
    <property type="molecule type" value="Genomic_DNA"/>
</dbReference>